<keyword evidence="2 6" id="KW-0812">Transmembrane</keyword>
<sequence length="317" mass="35238">MAKLLPLDGGDYYAWKYLPSLPASILFCVLFGILTIAHSYRLYTNRLWFCIPFAVGGFLEVVGYATRSASYARTNLLPPYIVQSLCLLLPPACVAASVYMVLKRTILAVHGAHYSIVPVKWLTRLFVTGDIVTFWVQGGGGGLMASDSLASTGEKIVVGGLVLQVLLFGLFCATAVVFHRRFKTQAVGAVHSNSNSSGASADVRWEHILWMLYGVSALIMVRSIFRVVEFAMGQDGYPLSHEWTLYVFDTVPMFVVMVVFYIWYPGSLDPHPSNGRGKHLHSRDVESNRRHASNGAETDYSQGSVQMEPFKPDERRR</sequence>
<feature type="transmembrane region" description="Helical" evidence="6">
    <location>
        <begin position="114"/>
        <end position="136"/>
    </location>
</feature>
<feature type="transmembrane region" description="Helical" evidence="6">
    <location>
        <begin position="47"/>
        <end position="65"/>
    </location>
</feature>
<evidence type="ECO:0000256" key="1">
    <source>
        <dbReference type="ARBA" id="ARBA00004141"/>
    </source>
</evidence>
<evidence type="ECO:0000313" key="8">
    <source>
        <dbReference type="Proteomes" id="UP000031575"/>
    </source>
</evidence>
<dbReference type="HOGENOM" id="CLU_033465_3_1_1"/>
<feature type="transmembrane region" description="Helical" evidence="6">
    <location>
        <begin position="208"/>
        <end position="225"/>
    </location>
</feature>
<evidence type="ECO:0000256" key="5">
    <source>
        <dbReference type="SAM" id="MobiDB-lite"/>
    </source>
</evidence>
<dbReference type="PANTHER" id="PTHR31465">
    <property type="entry name" value="PROTEIN RTA1-RELATED"/>
    <property type="match status" value="1"/>
</dbReference>
<dbReference type="AlphaFoldDB" id="A0A0C2IVF4"/>
<name>A0A0C2IVF4_9PEZI</name>
<dbReference type="GO" id="GO:0016020">
    <property type="term" value="C:membrane"/>
    <property type="evidence" value="ECO:0007669"/>
    <property type="project" value="UniProtKB-SubCell"/>
</dbReference>
<dbReference type="PANTHER" id="PTHR31465:SF27">
    <property type="entry name" value="DOMAIN PROTEIN, PUTATIVE (AFU_ORTHOLOGUE AFUA_3G01030)-RELATED"/>
    <property type="match status" value="1"/>
</dbReference>
<feature type="transmembrane region" description="Helical" evidence="6">
    <location>
        <begin position="156"/>
        <end position="178"/>
    </location>
</feature>
<feature type="transmembrane region" description="Helical" evidence="6">
    <location>
        <begin position="80"/>
        <end position="102"/>
    </location>
</feature>
<comment type="caution">
    <text evidence="7">The sequence shown here is derived from an EMBL/GenBank/DDBJ whole genome shotgun (WGS) entry which is preliminary data.</text>
</comment>
<gene>
    <name evidence="7" type="ORF">SPBR_00833</name>
</gene>
<keyword evidence="4 6" id="KW-0472">Membrane</keyword>
<evidence type="ECO:0000256" key="6">
    <source>
        <dbReference type="SAM" id="Phobius"/>
    </source>
</evidence>
<keyword evidence="3 6" id="KW-1133">Transmembrane helix</keyword>
<dbReference type="GeneID" id="63674073"/>
<dbReference type="Pfam" id="PF04479">
    <property type="entry name" value="RTA1"/>
    <property type="match status" value="1"/>
</dbReference>
<feature type="compositionally biased region" description="Polar residues" evidence="5">
    <location>
        <begin position="295"/>
        <end position="305"/>
    </location>
</feature>
<feature type="region of interest" description="Disordered" evidence="5">
    <location>
        <begin position="274"/>
        <end position="317"/>
    </location>
</feature>
<protein>
    <submittedName>
        <fullName evidence="7">RTA1 domain protein</fullName>
    </submittedName>
</protein>
<evidence type="ECO:0000256" key="4">
    <source>
        <dbReference type="ARBA" id="ARBA00023136"/>
    </source>
</evidence>
<comment type="subcellular location">
    <subcellularLocation>
        <location evidence="1">Membrane</location>
        <topology evidence="1">Multi-pass membrane protein</topology>
    </subcellularLocation>
</comment>
<feature type="transmembrane region" description="Helical" evidence="6">
    <location>
        <begin position="245"/>
        <end position="264"/>
    </location>
</feature>
<dbReference type="RefSeq" id="XP_040618765.1">
    <property type="nucleotide sequence ID" value="XM_040759152.1"/>
</dbReference>
<accession>A0A0C2IVF4</accession>
<evidence type="ECO:0000256" key="3">
    <source>
        <dbReference type="ARBA" id="ARBA00022989"/>
    </source>
</evidence>
<evidence type="ECO:0000313" key="7">
    <source>
        <dbReference type="EMBL" id="KIH90755.1"/>
    </source>
</evidence>
<evidence type="ECO:0000256" key="2">
    <source>
        <dbReference type="ARBA" id="ARBA00022692"/>
    </source>
</evidence>
<dbReference type="Proteomes" id="UP000031575">
    <property type="component" value="Unassembled WGS sequence"/>
</dbReference>
<dbReference type="InterPro" id="IPR007568">
    <property type="entry name" value="RTA1"/>
</dbReference>
<keyword evidence="8" id="KW-1185">Reference proteome</keyword>
<dbReference type="EMBL" id="AWTV01000008">
    <property type="protein sequence ID" value="KIH90755.1"/>
    <property type="molecule type" value="Genomic_DNA"/>
</dbReference>
<dbReference type="VEuPathDB" id="FungiDB:SPBR_00833"/>
<organism evidence="7 8">
    <name type="scientific">Sporothrix brasiliensis 5110</name>
    <dbReference type="NCBI Taxonomy" id="1398154"/>
    <lineage>
        <taxon>Eukaryota</taxon>
        <taxon>Fungi</taxon>
        <taxon>Dikarya</taxon>
        <taxon>Ascomycota</taxon>
        <taxon>Pezizomycotina</taxon>
        <taxon>Sordariomycetes</taxon>
        <taxon>Sordariomycetidae</taxon>
        <taxon>Ophiostomatales</taxon>
        <taxon>Ophiostomataceae</taxon>
        <taxon>Sporothrix</taxon>
    </lineage>
</organism>
<feature type="transmembrane region" description="Helical" evidence="6">
    <location>
        <begin position="20"/>
        <end position="40"/>
    </location>
</feature>
<reference evidence="7 8" key="1">
    <citation type="journal article" date="2014" name="BMC Genomics">
        <title>Comparative genomics of the major fungal agents of human and animal Sporotrichosis: Sporothrix schenckii and Sporothrix brasiliensis.</title>
        <authorList>
            <person name="Teixeira M.M."/>
            <person name="de Almeida L.G."/>
            <person name="Kubitschek-Barreira P."/>
            <person name="Alves F.L."/>
            <person name="Kioshima E.S."/>
            <person name="Abadio A.K."/>
            <person name="Fernandes L."/>
            <person name="Derengowski L.S."/>
            <person name="Ferreira K.S."/>
            <person name="Souza R.C."/>
            <person name="Ruiz J.C."/>
            <person name="de Andrade N.C."/>
            <person name="Paes H.C."/>
            <person name="Nicola A.M."/>
            <person name="Albuquerque P."/>
            <person name="Gerber A.L."/>
            <person name="Martins V.P."/>
            <person name="Peconick L.D."/>
            <person name="Neto A.V."/>
            <person name="Chaucanez C.B."/>
            <person name="Silva P.A."/>
            <person name="Cunha O.L."/>
            <person name="de Oliveira F.F."/>
            <person name="dos Santos T.C."/>
            <person name="Barros A.L."/>
            <person name="Soares M.A."/>
            <person name="de Oliveira L.M."/>
            <person name="Marini M.M."/>
            <person name="Villalobos-Duno H."/>
            <person name="Cunha M.M."/>
            <person name="de Hoog S."/>
            <person name="da Silveira J.F."/>
            <person name="Henrissat B."/>
            <person name="Nino-Vega G.A."/>
            <person name="Cisalpino P.S."/>
            <person name="Mora-Montes H.M."/>
            <person name="Almeida S.R."/>
            <person name="Stajich J.E."/>
            <person name="Lopes-Bezerra L.M."/>
            <person name="Vasconcelos A.T."/>
            <person name="Felipe M.S."/>
        </authorList>
    </citation>
    <scope>NUCLEOTIDE SEQUENCE [LARGE SCALE GENOMIC DNA]</scope>
    <source>
        <strain evidence="7 8">5110</strain>
    </source>
</reference>
<dbReference type="OrthoDB" id="3358017at2759"/>
<proteinExistence type="predicted"/>